<comment type="caution">
    <text evidence="2">The sequence shown here is derived from an EMBL/GenBank/DDBJ whole genome shotgun (WGS) entry which is preliminary data.</text>
</comment>
<reference evidence="2" key="1">
    <citation type="submission" date="2023-06" db="EMBL/GenBank/DDBJ databases">
        <title>Genomic of Agaribacillus aureum.</title>
        <authorList>
            <person name="Wang G."/>
        </authorList>
    </citation>
    <scope>NUCLEOTIDE SEQUENCE</scope>
    <source>
        <strain evidence="2">BMA12</strain>
    </source>
</reference>
<evidence type="ECO:0000313" key="3">
    <source>
        <dbReference type="Proteomes" id="UP001172083"/>
    </source>
</evidence>
<keyword evidence="1" id="KW-0472">Membrane</keyword>
<dbReference type="RefSeq" id="WP_346762726.1">
    <property type="nucleotide sequence ID" value="NZ_JAUJEB010000016.1"/>
</dbReference>
<organism evidence="2 3">
    <name type="scientific">Agaribacillus aureus</name>
    <dbReference type="NCBI Taxonomy" id="3051825"/>
    <lineage>
        <taxon>Bacteria</taxon>
        <taxon>Pseudomonadati</taxon>
        <taxon>Bacteroidota</taxon>
        <taxon>Cytophagia</taxon>
        <taxon>Cytophagales</taxon>
        <taxon>Splendidivirgaceae</taxon>
        <taxon>Agaribacillus</taxon>
    </lineage>
</organism>
<dbReference type="Proteomes" id="UP001172083">
    <property type="component" value="Unassembled WGS sequence"/>
</dbReference>
<dbReference type="InterPro" id="IPR007498">
    <property type="entry name" value="PqiA-like"/>
</dbReference>
<feature type="transmembrane region" description="Helical" evidence="1">
    <location>
        <begin position="103"/>
        <end position="126"/>
    </location>
</feature>
<feature type="transmembrane region" description="Helical" evidence="1">
    <location>
        <begin position="141"/>
        <end position="160"/>
    </location>
</feature>
<dbReference type="Pfam" id="PF04403">
    <property type="entry name" value="PqiA"/>
    <property type="match status" value="1"/>
</dbReference>
<keyword evidence="1" id="KW-1133">Transmembrane helix</keyword>
<accession>A0ABT8LHU3</accession>
<gene>
    <name evidence="2" type="ORF">QQ020_35270</name>
</gene>
<keyword evidence="3" id="KW-1185">Reference proteome</keyword>
<name>A0ABT8LHU3_9BACT</name>
<proteinExistence type="predicted"/>
<keyword evidence="1" id="KW-0812">Transmembrane</keyword>
<evidence type="ECO:0000256" key="1">
    <source>
        <dbReference type="SAM" id="Phobius"/>
    </source>
</evidence>
<sequence>MLLRNKISFALIIISLICLYPGLTNPILTLEIGAELPLIGKMTFYERTQNIVETIETLFQEKNEIVAILILFFSIIVPLLKAVILLIVLFFKQIKNRLKLYRFVYAIGKWSMADVFVVGVFLAYLATKSNEGIHAELESGFYYFTAYCLISLASIQVMSLKEQAPNLG</sequence>
<evidence type="ECO:0000313" key="2">
    <source>
        <dbReference type="EMBL" id="MDN5217389.1"/>
    </source>
</evidence>
<feature type="transmembrane region" description="Helical" evidence="1">
    <location>
        <begin position="65"/>
        <end position="91"/>
    </location>
</feature>
<dbReference type="EMBL" id="JAUJEB010000016">
    <property type="protein sequence ID" value="MDN5217389.1"/>
    <property type="molecule type" value="Genomic_DNA"/>
</dbReference>
<protein>
    <submittedName>
        <fullName evidence="2">Paraquat-inducible protein A</fullName>
    </submittedName>
</protein>